<dbReference type="AlphaFoldDB" id="X1MUK9"/>
<protein>
    <submittedName>
        <fullName evidence="1">Uncharacterized protein</fullName>
    </submittedName>
</protein>
<accession>X1MUK9</accession>
<name>X1MUK9_9ZZZZ</name>
<proteinExistence type="predicted"/>
<dbReference type="EMBL" id="BARV01018623">
    <property type="protein sequence ID" value="GAI21726.1"/>
    <property type="molecule type" value="Genomic_DNA"/>
</dbReference>
<organism evidence="1">
    <name type="scientific">marine sediment metagenome</name>
    <dbReference type="NCBI Taxonomy" id="412755"/>
    <lineage>
        <taxon>unclassified sequences</taxon>
        <taxon>metagenomes</taxon>
        <taxon>ecological metagenomes</taxon>
    </lineage>
</organism>
<gene>
    <name evidence="1" type="ORF">S06H3_31448</name>
</gene>
<comment type="caution">
    <text evidence="1">The sequence shown here is derived from an EMBL/GenBank/DDBJ whole genome shotgun (WGS) entry which is preliminary data.</text>
</comment>
<reference evidence="1" key="1">
    <citation type="journal article" date="2014" name="Front. Microbiol.">
        <title>High frequency of phylogenetically diverse reductive dehalogenase-homologous genes in deep subseafloor sedimentary metagenomes.</title>
        <authorList>
            <person name="Kawai M."/>
            <person name="Futagami T."/>
            <person name="Toyoda A."/>
            <person name="Takaki Y."/>
            <person name="Nishi S."/>
            <person name="Hori S."/>
            <person name="Arai W."/>
            <person name="Tsubouchi T."/>
            <person name="Morono Y."/>
            <person name="Uchiyama I."/>
            <person name="Ito T."/>
            <person name="Fujiyama A."/>
            <person name="Inagaki F."/>
            <person name="Takami H."/>
        </authorList>
    </citation>
    <scope>NUCLEOTIDE SEQUENCE</scope>
    <source>
        <strain evidence="1">Expedition CK06-06</strain>
    </source>
</reference>
<evidence type="ECO:0000313" key="1">
    <source>
        <dbReference type="EMBL" id="GAI21726.1"/>
    </source>
</evidence>
<sequence length="164" mass="19160">MVDDSNDIYKVKFDSSLHQKTLFPIEDIAAFETETAVSADEMKRWHDKEWLSFNPSALDEFDEQQRIEVEFVKGLVRSGLSDEWIGKLLSKLEKPYCYDPKDTFYSFADQSWKTMPRIPEPEEVVEESLDSYLEGLADAEERERLLEIRETIDDLLEKHAEGTD</sequence>